<dbReference type="PANTHER" id="PTHR14464">
    <property type="entry name" value="EXONUCLEASE V"/>
    <property type="match status" value="1"/>
</dbReference>
<dbReference type="GO" id="GO:0045145">
    <property type="term" value="F:single-stranded DNA 5'-3' DNA exonuclease activity"/>
    <property type="evidence" value="ECO:0007669"/>
    <property type="project" value="InterPro"/>
</dbReference>
<comment type="similarity">
    <text evidence="1">Belongs to the EXO5 family.</text>
</comment>
<keyword evidence="4" id="KW-1185">Reference proteome</keyword>
<dbReference type="AlphaFoldDB" id="A0A9D4N0T1"/>
<feature type="compositionally biased region" description="Polar residues" evidence="2">
    <location>
        <begin position="100"/>
        <end position="116"/>
    </location>
</feature>
<dbReference type="GO" id="GO:0005634">
    <property type="term" value="C:nucleus"/>
    <property type="evidence" value="ECO:0007669"/>
    <property type="project" value="TreeGrafter"/>
</dbReference>
<name>A0A9D4N0T1_DREPO</name>
<evidence type="ECO:0000256" key="2">
    <source>
        <dbReference type="SAM" id="MobiDB-lite"/>
    </source>
</evidence>
<dbReference type="GO" id="GO:0036297">
    <property type="term" value="P:interstrand cross-link repair"/>
    <property type="evidence" value="ECO:0007669"/>
    <property type="project" value="TreeGrafter"/>
</dbReference>
<proteinExistence type="inferred from homology"/>
<feature type="region of interest" description="Disordered" evidence="2">
    <location>
        <begin position="97"/>
        <end position="129"/>
    </location>
</feature>
<reference evidence="3" key="2">
    <citation type="submission" date="2020-11" db="EMBL/GenBank/DDBJ databases">
        <authorList>
            <person name="McCartney M.A."/>
            <person name="Auch B."/>
            <person name="Kono T."/>
            <person name="Mallez S."/>
            <person name="Becker A."/>
            <person name="Gohl D.M."/>
            <person name="Silverstein K.A.T."/>
            <person name="Koren S."/>
            <person name="Bechman K.B."/>
            <person name="Herman A."/>
            <person name="Abrahante J.E."/>
            <person name="Garbe J."/>
        </authorList>
    </citation>
    <scope>NUCLEOTIDE SEQUENCE</scope>
    <source>
        <strain evidence="3">Duluth1</strain>
        <tissue evidence="3">Whole animal</tissue>
    </source>
</reference>
<dbReference type="EMBL" id="JAIWYP010000001">
    <property type="protein sequence ID" value="KAH3887538.1"/>
    <property type="molecule type" value="Genomic_DNA"/>
</dbReference>
<dbReference type="OrthoDB" id="354769at2759"/>
<gene>
    <name evidence="3" type="ORF">DPMN_011555</name>
</gene>
<accession>A0A9D4N0T1</accession>
<reference evidence="3" key="1">
    <citation type="journal article" date="2019" name="bioRxiv">
        <title>The Genome of the Zebra Mussel, Dreissena polymorpha: A Resource for Invasive Species Research.</title>
        <authorList>
            <person name="McCartney M.A."/>
            <person name="Auch B."/>
            <person name="Kono T."/>
            <person name="Mallez S."/>
            <person name="Zhang Y."/>
            <person name="Obille A."/>
            <person name="Becker A."/>
            <person name="Abrahante J.E."/>
            <person name="Garbe J."/>
            <person name="Badalamenti J.P."/>
            <person name="Herman A."/>
            <person name="Mangelson H."/>
            <person name="Liachko I."/>
            <person name="Sullivan S."/>
            <person name="Sone E.D."/>
            <person name="Koren S."/>
            <person name="Silverstein K.A.T."/>
            <person name="Beckman K.B."/>
            <person name="Gohl D.M."/>
        </authorList>
    </citation>
    <scope>NUCLEOTIDE SEQUENCE</scope>
    <source>
        <strain evidence="3">Duluth1</strain>
        <tissue evidence="3">Whole animal</tissue>
    </source>
</reference>
<comment type="caution">
    <text evidence="3">The sequence shown here is derived from an EMBL/GenBank/DDBJ whole genome shotgun (WGS) entry which is preliminary data.</text>
</comment>
<evidence type="ECO:0000256" key="1">
    <source>
        <dbReference type="ARBA" id="ARBA00009797"/>
    </source>
</evidence>
<dbReference type="Pfam" id="PF09810">
    <property type="entry name" value="Exo5"/>
    <property type="match status" value="3"/>
</dbReference>
<evidence type="ECO:0000313" key="3">
    <source>
        <dbReference type="EMBL" id="KAH3887538.1"/>
    </source>
</evidence>
<evidence type="ECO:0008006" key="5">
    <source>
        <dbReference type="Google" id="ProtNLM"/>
    </source>
</evidence>
<dbReference type="InterPro" id="IPR019190">
    <property type="entry name" value="EXOV"/>
</dbReference>
<dbReference type="Gene3D" id="3.90.320.10">
    <property type="match status" value="1"/>
</dbReference>
<dbReference type="PANTHER" id="PTHR14464:SF4">
    <property type="entry name" value="EXONUCLEASE V"/>
    <property type="match status" value="1"/>
</dbReference>
<dbReference type="Proteomes" id="UP000828390">
    <property type="component" value="Unassembled WGS sequence"/>
</dbReference>
<feature type="compositionally biased region" description="Low complexity" evidence="2">
    <location>
        <begin position="117"/>
        <end position="128"/>
    </location>
</feature>
<evidence type="ECO:0000313" key="4">
    <source>
        <dbReference type="Proteomes" id="UP000828390"/>
    </source>
</evidence>
<sequence length="453" mass="52089">MCSNQELWSDDEDSLLIETLNKYEEECPVKSTSKICFTSQDEKKLPNRCLGINGYVNKNIDCVISETHIDGEVACQSEMSLVEIECGSLPKRLKKVRNASDANHSHNACNPRSQGYSSESLLNSQSSNTKPGSLDCFITCDNSYNPEESVNDKNWPLYQFRPGYLWVSDLTRQHWCEQQLHYSLTVPGLVEEKPVMTQGTNLHLERELAVHDIVDVKVTSNEDIWTIKVLNMINAIAGFMNGGSIAREVPIFGAPFEKDVFIVGLIDELRFDPKEFSIELWELKTRMRKSLPSKAQCSQHQLQIMLYKKMFDDMVKGLLKKDTIAKHLCLDFQKEFGEDIQSHASRLFLSSTNLEELMEDLFTRMQCLTCIQSIGVEYVHQDTKETIGMKREVYNETELQRLYNHYLGFWCGDRKAVGVEIEDAWKCQSCDYADICEWRRLKAEECVQKNSKT</sequence>
<protein>
    <recommendedName>
        <fullName evidence="5">Exonuclease V</fullName>
    </recommendedName>
</protein>
<dbReference type="InterPro" id="IPR011604">
    <property type="entry name" value="PDDEXK-like_dom_sf"/>
</dbReference>
<organism evidence="3 4">
    <name type="scientific">Dreissena polymorpha</name>
    <name type="common">Zebra mussel</name>
    <name type="synonym">Mytilus polymorpha</name>
    <dbReference type="NCBI Taxonomy" id="45954"/>
    <lineage>
        <taxon>Eukaryota</taxon>
        <taxon>Metazoa</taxon>
        <taxon>Spiralia</taxon>
        <taxon>Lophotrochozoa</taxon>
        <taxon>Mollusca</taxon>
        <taxon>Bivalvia</taxon>
        <taxon>Autobranchia</taxon>
        <taxon>Heteroconchia</taxon>
        <taxon>Euheterodonta</taxon>
        <taxon>Imparidentia</taxon>
        <taxon>Neoheterodontei</taxon>
        <taxon>Myida</taxon>
        <taxon>Dreissenoidea</taxon>
        <taxon>Dreissenidae</taxon>
        <taxon>Dreissena</taxon>
    </lineage>
</organism>